<keyword evidence="2" id="KW-0472">Membrane</keyword>
<sequence length="74" mass="8526">MDTSEPQGRERGQTSGRERDGGTEKLNWIDRRREKIRAELERNRRGDHKVPTWALAAALVLIVVAWVGLILWFG</sequence>
<dbReference type="AlphaFoldDB" id="A0A1C5H8W0"/>
<evidence type="ECO:0000256" key="2">
    <source>
        <dbReference type="SAM" id="Phobius"/>
    </source>
</evidence>
<keyword evidence="2" id="KW-0812">Transmembrane</keyword>
<feature type="region of interest" description="Disordered" evidence="1">
    <location>
        <begin position="1"/>
        <end position="25"/>
    </location>
</feature>
<evidence type="ECO:0000256" key="1">
    <source>
        <dbReference type="SAM" id="MobiDB-lite"/>
    </source>
</evidence>
<protein>
    <submittedName>
        <fullName evidence="3">Uncharacterized protein</fullName>
    </submittedName>
</protein>
<dbReference type="STRING" id="745366.GA0070213_102448"/>
<reference evidence="4" key="1">
    <citation type="submission" date="2016-06" db="EMBL/GenBank/DDBJ databases">
        <authorList>
            <person name="Varghese N."/>
            <person name="Submissions Spin"/>
        </authorList>
    </citation>
    <scope>NUCLEOTIDE SEQUENCE [LARGE SCALE GENOMIC DNA]</scope>
    <source>
        <strain evidence="4">DSM 45647</strain>
    </source>
</reference>
<dbReference type="EMBL" id="FMDM01000002">
    <property type="protein sequence ID" value="SCG42458.1"/>
    <property type="molecule type" value="Genomic_DNA"/>
</dbReference>
<evidence type="ECO:0000313" key="3">
    <source>
        <dbReference type="EMBL" id="SCG42458.1"/>
    </source>
</evidence>
<evidence type="ECO:0000313" key="4">
    <source>
        <dbReference type="Proteomes" id="UP000199360"/>
    </source>
</evidence>
<dbReference type="RefSeq" id="WP_091058105.1">
    <property type="nucleotide sequence ID" value="NZ_FMDM01000002.1"/>
</dbReference>
<accession>A0A1C5H8W0</accession>
<keyword evidence="2" id="KW-1133">Transmembrane helix</keyword>
<feature type="compositionally biased region" description="Basic and acidic residues" evidence="1">
    <location>
        <begin position="7"/>
        <end position="25"/>
    </location>
</feature>
<keyword evidence="4" id="KW-1185">Reference proteome</keyword>
<name>A0A1C5H8W0_9ACTN</name>
<feature type="transmembrane region" description="Helical" evidence="2">
    <location>
        <begin position="52"/>
        <end position="73"/>
    </location>
</feature>
<dbReference type="OrthoDB" id="3405270at2"/>
<proteinExistence type="predicted"/>
<organism evidence="3 4">
    <name type="scientific">Micromonospora humi</name>
    <dbReference type="NCBI Taxonomy" id="745366"/>
    <lineage>
        <taxon>Bacteria</taxon>
        <taxon>Bacillati</taxon>
        <taxon>Actinomycetota</taxon>
        <taxon>Actinomycetes</taxon>
        <taxon>Micromonosporales</taxon>
        <taxon>Micromonosporaceae</taxon>
        <taxon>Micromonospora</taxon>
    </lineage>
</organism>
<dbReference type="Proteomes" id="UP000199360">
    <property type="component" value="Unassembled WGS sequence"/>
</dbReference>
<gene>
    <name evidence="3" type="ORF">GA0070213_102448</name>
</gene>